<evidence type="ECO:0000313" key="2">
    <source>
        <dbReference type="Proteomes" id="UP000321222"/>
    </source>
</evidence>
<dbReference type="KEGG" id="fak:FUA48_11050"/>
<dbReference type="Proteomes" id="UP000321222">
    <property type="component" value="Chromosome"/>
</dbReference>
<keyword evidence="2" id="KW-1185">Reference proteome</keyword>
<dbReference type="EMBL" id="CP042831">
    <property type="protein sequence ID" value="QEE50096.1"/>
    <property type="molecule type" value="Genomic_DNA"/>
</dbReference>
<dbReference type="AlphaFoldDB" id="A0A5B9FVK3"/>
<gene>
    <name evidence="1" type="ORF">FUA48_11050</name>
</gene>
<sequence length="283" mass="32618">MKSLRLTMPLLALLFVCCKQEENNPLHSIEVIEFKEEDSSIAGFIEGQGSESNFGPAVDVSFFKQTQFFATPQHELSDNKNAIYCPTLAMAWHQIEKTFNKPIVVSDSYPNLQELNNYNGYKGSLKDSEYQTAVEIIINTFEIKASAKFTKLLPFSEPMEVYTSPFLFKGKNVEAFYVWGGHGEYRVNIVDYKNDNDFMVRLNPKDRNHEILLWMPEEKPKSLQDAIEQATKMVKVRNTFQPAANDAWRYKFVGEDELVIPKIYFNLKSNYPDITNNRFTLTG</sequence>
<protein>
    <submittedName>
        <fullName evidence="1">Uncharacterized protein</fullName>
    </submittedName>
</protein>
<reference evidence="1 2" key="1">
    <citation type="submission" date="2019-08" db="EMBL/GenBank/DDBJ databases">
        <title>Flavobacterium alkalisoli sp. nov., isolated from rhizosphere soil of Suaeda salsa.</title>
        <authorList>
            <person name="Sun J.-Q."/>
            <person name="Xu L."/>
        </authorList>
    </citation>
    <scope>NUCLEOTIDE SEQUENCE [LARGE SCALE GENOMIC DNA]</scope>
    <source>
        <strain evidence="1 2">XS-5</strain>
    </source>
</reference>
<proteinExistence type="predicted"/>
<name>A0A5B9FVK3_9FLAO</name>
<dbReference type="OrthoDB" id="1953107at2"/>
<evidence type="ECO:0000313" key="1">
    <source>
        <dbReference type="EMBL" id="QEE50096.1"/>
    </source>
</evidence>
<accession>A0A5B9FVK3</accession>
<dbReference type="RefSeq" id="WP_147583584.1">
    <property type="nucleotide sequence ID" value="NZ_CP042831.1"/>
</dbReference>
<organism evidence="1 2">
    <name type="scientific">Flavobacterium alkalisoli</name>
    <dbReference type="NCBI Taxonomy" id="2602769"/>
    <lineage>
        <taxon>Bacteria</taxon>
        <taxon>Pseudomonadati</taxon>
        <taxon>Bacteroidota</taxon>
        <taxon>Flavobacteriia</taxon>
        <taxon>Flavobacteriales</taxon>
        <taxon>Flavobacteriaceae</taxon>
        <taxon>Flavobacterium</taxon>
    </lineage>
</organism>